<evidence type="ECO:0000256" key="3">
    <source>
        <dbReference type="ARBA" id="ARBA00023004"/>
    </source>
</evidence>
<dbReference type="Gene3D" id="1.10.15.40">
    <property type="entry name" value="Electron transport complex subunit B, putative Fe-S cluster"/>
    <property type="match status" value="1"/>
</dbReference>
<comment type="caution">
    <text evidence="6">The sequence shown here is derived from an EMBL/GenBank/DDBJ whole genome shotgun (WGS) entry which is preliminary data.</text>
</comment>
<feature type="domain" description="4Fe-4S" evidence="5">
    <location>
        <begin position="56"/>
        <end position="115"/>
    </location>
</feature>
<organism evidence="6 7">
    <name type="scientific">Aromatoleum buckelii</name>
    <dbReference type="NCBI Taxonomy" id="200254"/>
    <lineage>
        <taxon>Bacteria</taxon>
        <taxon>Pseudomonadati</taxon>
        <taxon>Pseudomonadota</taxon>
        <taxon>Betaproteobacteria</taxon>
        <taxon>Rhodocyclales</taxon>
        <taxon>Rhodocyclaceae</taxon>
        <taxon>Aromatoleum</taxon>
    </lineage>
</organism>
<keyword evidence="1" id="KW-0004">4Fe-4S</keyword>
<evidence type="ECO:0000259" key="5">
    <source>
        <dbReference type="PROSITE" id="PS51656"/>
    </source>
</evidence>
<keyword evidence="7" id="KW-1185">Reference proteome</keyword>
<dbReference type="Proteomes" id="UP000601990">
    <property type="component" value="Unassembled WGS sequence"/>
</dbReference>
<accession>A0ABX1N323</accession>
<dbReference type="Pfam" id="PF04060">
    <property type="entry name" value="FeS"/>
    <property type="match status" value="1"/>
</dbReference>
<keyword evidence="2" id="KW-0479">Metal-binding</keyword>
<reference evidence="6" key="1">
    <citation type="submission" date="2019-12" db="EMBL/GenBank/DDBJ databases">
        <title>Comparative genomics gives insights into the taxonomy of the Azoarcus-Aromatoleum group and reveals separate origins of nif in the plant-associated Azoarcus and non-plant-associated Aromatoleum sub-groups.</title>
        <authorList>
            <person name="Lafos M."/>
            <person name="Maluk M."/>
            <person name="Batista M."/>
            <person name="Junghare M."/>
            <person name="Carmona M."/>
            <person name="Faoro H."/>
            <person name="Cruz L.M."/>
            <person name="Battistoni F."/>
            <person name="De Souza E."/>
            <person name="Pedrosa F."/>
            <person name="Chen W.-M."/>
            <person name="Poole P.S."/>
            <person name="Dixon R.A."/>
            <person name="James E.K."/>
        </authorList>
    </citation>
    <scope>NUCLEOTIDE SEQUENCE</scope>
    <source>
        <strain evidence="6">U120</strain>
    </source>
</reference>
<evidence type="ECO:0000313" key="6">
    <source>
        <dbReference type="EMBL" id="NMF93664.1"/>
    </source>
</evidence>
<evidence type="ECO:0000313" key="7">
    <source>
        <dbReference type="Proteomes" id="UP000601990"/>
    </source>
</evidence>
<evidence type="ECO:0000256" key="4">
    <source>
        <dbReference type="ARBA" id="ARBA00023014"/>
    </source>
</evidence>
<dbReference type="InterPro" id="IPR007202">
    <property type="entry name" value="4Fe-4S_dom"/>
</dbReference>
<sequence length="186" mass="19551">MLWAGCTAEAADGVSVATPAASVIGLALVRRLAWKLERRAALDAVLGFAHPSFRIDVSVVVAAMEAMMPGSNFGQCGFLGCAGAAAALVDGSAFLTRCSHGGKAVAAAIAARLRLVFDCSRAGLGYGTGIACYRRLRTWHSSDIEKPCIRGCCRVGGWPDRLERKPAPMPATWRQEEGRAFAPVGD</sequence>
<dbReference type="PROSITE" id="PS51656">
    <property type="entry name" value="4FE4S"/>
    <property type="match status" value="1"/>
</dbReference>
<protein>
    <recommendedName>
        <fullName evidence="5">4Fe-4S domain-containing protein</fullName>
    </recommendedName>
</protein>
<evidence type="ECO:0000256" key="2">
    <source>
        <dbReference type="ARBA" id="ARBA00022723"/>
    </source>
</evidence>
<evidence type="ECO:0000256" key="1">
    <source>
        <dbReference type="ARBA" id="ARBA00022485"/>
    </source>
</evidence>
<keyword evidence="3" id="KW-0408">Iron</keyword>
<dbReference type="EMBL" id="WTVH01000017">
    <property type="protein sequence ID" value="NMF93664.1"/>
    <property type="molecule type" value="Genomic_DNA"/>
</dbReference>
<name>A0ABX1N323_9RHOO</name>
<keyword evidence="4" id="KW-0411">Iron-sulfur</keyword>
<gene>
    <name evidence="6" type="ORF">GO608_10030</name>
</gene>
<proteinExistence type="predicted"/>